<keyword evidence="2" id="KW-1185">Reference proteome</keyword>
<comment type="caution">
    <text evidence="1">The sequence shown here is derived from an EMBL/GenBank/DDBJ whole genome shotgun (WGS) entry which is preliminary data.</text>
</comment>
<gene>
    <name evidence="1" type="ORF">L6452_37216</name>
</gene>
<accession>A0ACB8Y2D5</accession>
<name>A0ACB8Y2D5_ARCLA</name>
<dbReference type="Proteomes" id="UP001055879">
    <property type="component" value="Linkage Group LG14"/>
</dbReference>
<reference evidence="2" key="1">
    <citation type="journal article" date="2022" name="Mol. Ecol. Resour.">
        <title>The genomes of chicory, endive, great burdock and yacon provide insights into Asteraceae palaeo-polyploidization history and plant inulin production.</title>
        <authorList>
            <person name="Fan W."/>
            <person name="Wang S."/>
            <person name="Wang H."/>
            <person name="Wang A."/>
            <person name="Jiang F."/>
            <person name="Liu H."/>
            <person name="Zhao H."/>
            <person name="Xu D."/>
            <person name="Zhang Y."/>
        </authorList>
    </citation>
    <scope>NUCLEOTIDE SEQUENCE [LARGE SCALE GENOMIC DNA]</scope>
    <source>
        <strain evidence="2">cv. Niubang</strain>
    </source>
</reference>
<organism evidence="1 2">
    <name type="scientific">Arctium lappa</name>
    <name type="common">Greater burdock</name>
    <name type="synonym">Lappa major</name>
    <dbReference type="NCBI Taxonomy" id="4217"/>
    <lineage>
        <taxon>Eukaryota</taxon>
        <taxon>Viridiplantae</taxon>
        <taxon>Streptophyta</taxon>
        <taxon>Embryophyta</taxon>
        <taxon>Tracheophyta</taxon>
        <taxon>Spermatophyta</taxon>
        <taxon>Magnoliopsida</taxon>
        <taxon>eudicotyledons</taxon>
        <taxon>Gunneridae</taxon>
        <taxon>Pentapetalae</taxon>
        <taxon>asterids</taxon>
        <taxon>campanulids</taxon>
        <taxon>Asterales</taxon>
        <taxon>Asteraceae</taxon>
        <taxon>Carduoideae</taxon>
        <taxon>Cardueae</taxon>
        <taxon>Arctiinae</taxon>
        <taxon>Arctium</taxon>
    </lineage>
</organism>
<reference evidence="1 2" key="2">
    <citation type="journal article" date="2022" name="Mol. Ecol. Resour.">
        <title>The genomes of chicory, endive, great burdock and yacon provide insights into Asteraceae paleo-polyploidization history and plant inulin production.</title>
        <authorList>
            <person name="Fan W."/>
            <person name="Wang S."/>
            <person name="Wang H."/>
            <person name="Wang A."/>
            <person name="Jiang F."/>
            <person name="Liu H."/>
            <person name="Zhao H."/>
            <person name="Xu D."/>
            <person name="Zhang Y."/>
        </authorList>
    </citation>
    <scope>NUCLEOTIDE SEQUENCE [LARGE SCALE GENOMIC DNA]</scope>
    <source>
        <strain evidence="2">cv. Niubang</strain>
    </source>
</reference>
<protein>
    <submittedName>
        <fullName evidence="1">Uncharacterized protein</fullName>
    </submittedName>
</protein>
<sequence>MRPPTTTSTAIDFLLKMFFIDLLLLKMFFHRSASSQDVLSSICFCSRCSSSIYFIDLLHRFSMRPPAATSTAIDFLLKMFFIDLLMLHRFASAQDVLHRYASDQDVLHRYASSICFIDFLSSARFCLRSVSSISFIDVLHRSSSMMLLLMISPLLLSRSIVAVVFVDF</sequence>
<evidence type="ECO:0000313" key="1">
    <source>
        <dbReference type="EMBL" id="KAI3677942.1"/>
    </source>
</evidence>
<evidence type="ECO:0000313" key="2">
    <source>
        <dbReference type="Proteomes" id="UP001055879"/>
    </source>
</evidence>
<dbReference type="EMBL" id="CM042060">
    <property type="protein sequence ID" value="KAI3677942.1"/>
    <property type="molecule type" value="Genomic_DNA"/>
</dbReference>
<proteinExistence type="predicted"/>